<dbReference type="InterPro" id="IPR004701">
    <property type="entry name" value="PTS_EIIA_man-typ"/>
</dbReference>
<evidence type="ECO:0000259" key="7">
    <source>
        <dbReference type="PROSITE" id="PS51096"/>
    </source>
</evidence>
<dbReference type="PROSITE" id="PS51372">
    <property type="entry name" value="PRD_2"/>
    <property type="match status" value="2"/>
</dbReference>
<dbReference type="Proteomes" id="UP000184241">
    <property type="component" value="Unassembled WGS sequence"/>
</dbReference>
<dbReference type="InterPro" id="IPR027417">
    <property type="entry name" value="P-loop_NTPase"/>
</dbReference>
<dbReference type="SUPFAM" id="SSF53062">
    <property type="entry name" value="PTS system fructose IIA component-like"/>
    <property type="match status" value="1"/>
</dbReference>
<evidence type="ECO:0000256" key="4">
    <source>
        <dbReference type="ARBA" id="ARBA00022840"/>
    </source>
</evidence>
<dbReference type="SMART" id="SM00382">
    <property type="entry name" value="AAA"/>
    <property type="match status" value="1"/>
</dbReference>
<dbReference type="SUPFAM" id="SSF46785">
    <property type="entry name" value="Winged helix' DNA-binding domain"/>
    <property type="match status" value="1"/>
</dbReference>
<gene>
    <name evidence="9" type="ORF">SAMN02745941_04430</name>
</gene>
<name>A0A1M6EFE7_9CLOT</name>
<dbReference type="PROSITE" id="PS51096">
    <property type="entry name" value="PTS_EIIA_TYPE_4"/>
    <property type="match status" value="1"/>
</dbReference>
<dbReference type="Gene3D" id="3.40.50.510">
    <property type="entry name" value="Phosphotransferase system, mannose-type IIA component"/>
    <property type="match status" value="1"/>
</dbReference>
<feature type="domain" description="PTS EIIA type-4" evidence="7">
    <location>
        <begin position="557"/>
        <end position="696"/>
    </location>
</feature>
<dbReference type="GO" id="GO:0016301">
    <property type="term" value="F:kinase activity"/>
    <property type="evidence" value="ECO:0007669"/>
    <property type="project" value="UniProtKB-KW"/>
</dbReference>
<evidence type="ECO:0000256" key="5">
    <source>
        <dbReference type="ARBA" id="ARBA00023125"/>
    </source>
</evidence>
<dbReference type="RefSeq" id="WP_073022714.1">
    <property type="nucleotide sequence ID" value="NZ_FQXU01000022.1"/>
</dbReference>
<dbReference type="PROSITE" id="PS50045">
    <property type="entry name" value="SIGMA54_INTERACT_4"/>
    <property type="match status" value="1"/>
</dbReference>
<dbReference type="GO" id="GO:0003677">
    <property type="term" value="F:DNA binding"/>
    <property type="evidence" value="ECO:0007669"/>
    <property type="project" value="UniProtKB-KW"/>
</dbReference>
<dbReference type="Gene3D" id="1.10.1790.10">
    <property type="entry name" value="PRD domain"/>
    <property type="match status" value="2"/>
</dbReference>
<dbReference type="Pfam" id="PF03610">
    <property type="entry name" value="EIIA-man"/>
    <property type="match status" value="1"/>
</dbReference>
<dbReference type="Pfam" id="PF00158">
    <property type="entry name" value="Sigma54_activat"/>
    <property type="match status" value="1"/>
</dbReference>
<dbReference type="Pfam" id="PF00874">
    <property type="entry name" value="PRD"/>
    <property type="match status" value="2"/>
</dbReference>
<evidence type="ECO:0000259" key="6">
    <source>
        <dbReference type="PROSITE" id="PS50045"/>
    </source>
</evidence>
<dbReference type="InterPro" id="IPR036390">
    <property type="entry name" value="WH_DNA-bd_sf"/>
</dbReference>
<organism evidence="9 10">
    <name type="scientific">Clostridium intestinale DSM 6191</name>
    <dbReference type="NCBI Taxonomy" id="1121320"/>
    <lineage>
        <taxon>Bacteria</taxon>
        <taxon>Bacillati</taxon>
        <taxon>Bacillota</taxon>
        <taxon>Clostridia</taxon>
        <taxon>Eubacteriales</taxon>
        <taxon>Clostridiaceae</taxon>
        <taxon>Clostridium</taxon>
    </lineage>
</organism>
<evidence type="ECO:0000256" key="1">
    <source>
        <dbReference type="ARBA" id="ARBA00022679"/>
    </source>
</evidence>
<dbReference type="InterPro" id="IPR036662">
    <property type="entry name" value="PTS_EIIA_man-typ_sf"/>
</dbReference>
<sequence>MSKKSNEELILEVITETCKKQKNKGYEIGCTTNYIADKLDMQRANVSSILNKLYKEEKIVKTKGKPVIYLVESKIEKAEKRELQESSGLDFLIGSSESLLKPIQQAKAAILYPPKGLHTLLLGATGVGKTMFAELMYKFAIDNEVLMENSPFVSFNCADYSNNPQLLLAQLFGAKKGSYTGANEDKEGLVQKANKGILFLDEVHRLPPEGQEMFFYLMDKGQYKPLGETGEYNKADVIIICATTENKDSSLLSTFTRRIPMVISLPSLRDRTMKERFSLLSEFFKIEAGKTSKDIKVTSEVIKNLMLYNCVGNIGQLKNDIQLVCANAFLKCVVNGSNYINVDIDELPEYIKKGIINYKLHKKELDEIISDSFMFHFTIEGSKNKREQEDSSIANTFYDSLEERISTLKARGLTEDDINLIMSMDIEKYFKKFIYKFNENINKEELSKVVDEKVIELVEDFLNHAGKELKKVFPQKIFYGLCLHVGSSIERIRLNKFVENHKIKEIIEKYPKEFSVSNYLADALEKEYSILVPKDEIGFITMFITDEFVSQKENNDVVVILIAMHGNSTASSMADVVNKLIGEENTFGFDMPLEKSTKTAYEELKEYIPSINKGGGVLMLADMGSLSMFGELISQETGVKIKSIDMVTTLIALEASRKAAMGTDIDDIYNEVIHKNLFNIYYSNDYTKLDKSKENVIITMCLTGEGSAMKLKNMVEEQLYIDDKNIQVIPMSISDKEDMHIRVKRILKEKNIIAIIGTVNPELHAIPFVSASELFLDKDFTKLKSIINVRKDISSNRQSIEEICNKIIENFKDDIKLYDLNTFRDILVDSLKRIEEVYSIEMDLDTLVGLSMHMVCALERILGREEGVTFSRKESFKTLYAKDLEKLKYLLRNIEEKFEIIINEDELCYIYSLIKRV</sequence>
<evidence type="ECO:0000256" key="2">
    <source>
        <dbReference type="ARBA" id="ARBA00022741"/>
    </source>
</evidence>
<evidence type="ECO:0000313" key="10">
    <source>
        <dbReference type="Proteomes" id="UP000184241"/>
    </source>
</evidence>
<dbReference type="InterPro" id="IPR002078">
    <property type="entry name" value="Sigma_54_int"/>
</dbReference>
<dbReference type="SUPFAM" id="SSF63520">
    <property type="entry name" value="PTS-regulatory domain, PRD"/>
    <property type="match status" value="2"/>
</dbReference>
<dbReference type="CDD" id="cd00009">
    <property type="entry name" value="AAA"/>
    <property type="match status" value="1"/>
</dbReference>
<keyword evidence="3" id="KW-0418">Kinase</keyword>
<dbReference type="InterPro" id="IPR011608">
    <property type="entry name" value="PRD"/>
</dbReference>
<feature type="domain" description="PRD" evidence="8">
    <location>
        <begin position="818"/>
        <end position="917"/>
    </location>
</feature>
<dbReference type="CDD" id="cd00006">
    <property type="entry name" value="PTS_IIA_man"/>
    <property type="match status" value="1"/>
</dbReference>
<dbReference type="EMBL" id="FQXU01000022">
    <property type="protein sequence ID" value="SHI84018.1"/>
    <property type="molecule type" value="Genomic_DNA"/>
</dbReference>
<dbReference type="PANTHER" id="PTHR32071">
    <property type="entry name" value="TRANSCRIPTIONAL REGULATORY PROTEIN"/>
    <property type="match status" value="1"/>
</dbReference>
<proteinExistence type="predicted"/>
<evidence type="ECO:0000259" key="8">
    <source>
        <dbReference type="PROSITE" id="PS51372"/>
    </source>
</evidence>
<dbReference type="PANTHER" id="PTHR32071:SF38">
    <property type="entry name" value="PSP OPERON TRANSCRIPTIONAL ACTIVATOR"/>
    <property type="match status" value="1"/>
</dbReference>
<dbReference type="InterPro" id="IPR003593">
    <property type="entry name" value="AAA+_ATPase"/>
</dbReference>
<dbReference type="GO" id="GO:0005524">
    <property type="term" value="F:ATP binding"/>
    <property type="evidence" value="ECO:0007669"/>
    <property type="project" value="UniProtKB-KW"/>
</dbReference>
<dbReference type="InterPro" id="IPR033887">
    <property type="entry name" value="PTS_IIA_man"/>
</dbReference>
<dbReference type="GO" id="GO:0006355">
    <property type="term" value="P:regulation of DNA-templated transcription"/>
    <property type="evidence" value="ECO:0007669"/>
    <property type="project" value="InterPro"/>
</dbReference>
<keyword evidence="2" id="KW-0547">Nucleotide-binding</keyword>
<accession>A0A1M6EFE7</accession>
<dbReference type="GO" id="GO:0016020">
    <property type="term" value="C:membrane"/>
    <property type="evidence" value="ECO:0007669"/>
    <property type="project" value="InterPro"/>
</dbReference>
<dbReference type="AlphaFoldDB" id="A0A1M6EFE7"/>
<dbReference type="InterPro" id="IPR025943">
    <property type="entry name" value="Sigma_54_int_dom_ATP-bd_2"/>
</dbReference>
<reference evidence="9 10" key="1">
    <citation type="submission" date="2016-11" db="EMBL/GenBank/DDBJ databases">
        <authorList>
            <person name="Jaros S."/>
            <person name="Januszkiewicz K."/>
            <person name="Wedrychowicz H."/>
        </authorList>
    </citation>
    <scope>NUCLEOTIDE SEQUENCE [LARGE SCALE GENOMIC DNA]</scope>
    <source>
        <strain evidence="9 10">DSM 6191</strain>
    </source>
</reference>
<dbReference type="GO" id="GO:0009401">
    <property type="term" value="P:phosphoenolpyruvate-dependent sugar phosphotransferase system"/>
    <property type="evidence" value="ECO:0007669"/>
    <property type="project" value="InterPro"/>
</dbReference>
<keyword evidence="1" id="KW-0808">Transferase</keyword>
<dbReference type="PROSITE" id="PS00676">
    <property type="entry name" value="SIGMA54_INTERACT_2"/>
    <property type="match status" value="1"/>
</dbReference>
<protein>
    <submittedName>
        <fullName evidence="9">Transcriptional regulatory protein LevR, contains PRD, AAA+ and EIIA domains</fullName>
    </submittedName>
</protein>
<feature type="domain" description="Sigma-54 factor interaction" evidence="6">
    <location>
        <begin position="92"/>
        <end position="326"/>
    </location>
</feature>
<feature type="domain" description="PRD" evidence="8">
    <location>
        <begin position="449"/>
        <end position="554"/>
    </location>
</feature>
<dbReference type="InterPro" id="IPR036634">
    <property type="entry name" value="PRD_sf"/>
</dbReference>
<evidence type="ECO:0000313" key="9">
    <source>
        <dbReference type="EMBL" id="SHI84018.1"/>
    </source>
</evidence>
<keyword evidence="5" id="KW-0238">DNA-binding</keyword>
<dbReference type="SUPFAM" id="SSF52540">
    <property type="entry name" value="P-loop containing nucleoside triphosphate hydrolases"/>
    <property type="match status" value="1"/>
</dbReference>
<dbReference type="Gene3D" id="3.40.50.300">
    <property type="entry name" value="P-loop containing nucleotide triphosphate hydrolases"/>
    <property type="match status" value="1"/>
</dbReference>
<evidence type="ECO:0000256" key="3">
    <source>
        <dbReference type="ARBA" id="ARBA00022777"/>
    </source>
</evidence>
<keyword evidence="4" id="KW-0067">ATP-binding</keyword>